<protein>
    <submittedName>
        <fullName evidence="2">Uncharacterized protein</fullName>
    </submittedName>
</protein>
<proteinExistence type="predicted"/>
<evidence type="ECO:0000313" key="2">
    <source>
        <dbReference type="EMBL" id="CEK53966.1"/>
    </source>
</evidence>
<organism evidence="2">
    <name type="scientific">Arion vulgaris</name>
    <dbReference type="NCBI Taxonomy" id="1028688"/>
    <lineage>
        <taxon>Eukaryota</taxon>
        <taxon>Metazoa</taxon>
        <taxon>Spiralia</taxon>
        <taxon>Lophotrochozoa</taxon>
        <taxon>Mollusca</taxon>
        <taxon>Gastropoda</taxon>
        <taxon>Heterobranchia</taxon>
        <taxon>Euthyneura</taxon>
        <taxon>Panpulmonata</taxon>
        <taxon>Eupulmonata</taxon>
        <taxon>Stylommatophora</taxon>
        <taxon>Helicina</taxon>
        <taxon>Arionoidea</taxon>
        <taxon>Arionidae</taxon>
        <taxon>Arion</taxon>
    </lineage>
</organism>
<dbReference type="AlphaFoldDB" id="A0A0B6YDX3"/>
<gene>
    <name evidence="2" type="primary">ORF21661</name>
</gene>
<feature type="non-terminal residue" evidence="2">
    <location>
        <position position="1"/>
    </location>
</feature>
<evidence type="ECO:0000256" key="1">
    <source>
        <dbReference type="SAM" id="MobiDB-lite"/>
    </source>
</evidence>
<feature type="non-terminal residue" evidence="2">
    <location>
        <position position="90"/>
    </location>
</feature>
<accession>A0A0B6YDX3</accession>
<reference evidence="2" key="1">
    <citation type="submission" date="2014-12" db="EMBL/GenBank/DDBJ databases">
        <title>Insight into the proteome of Arion vulgaris.</title>
        <authorList>
            <person name="Aradska J."/>
            <person name="Bulat T."/>
            <person name="Smidak R."/>
            <person name="Sarate P."/>
            <person name="Gangsoo J."/>
            <person name="Sialana F."/>
            <person name="Bilban M."/>
            <person name="Lubec G."/>
        </authorList>
    </citation>
    <scope>NUCLEOTIDE SEQUENCE</scope>
    <source>
        <tissue evidence="2">Skin</tissue>
    </source>
</reference>
<feature type="region of interest" description="Disordered" evidence="1">
    <location>
        <begin position="60"/>
        <end position="90"/>
    </location>
</feature>
<name>A0A0B6YDX3_9EUPU</name>
<sequence>SGEMEQIAKVNHLATSINKSLMSVHNKVFESEAALGLLETDVHILRQRLEQFEQEEFRISQVEKDRKRTDKESSKQTKDQDVEQEELEKL</sequence>
<dbReference type="EMBL" id="HACG01007101">
    <property type="protein sequence ID" value="CEK53966.1"/>
    <property type="molecule type" value="Transcribed_RNA"/>
</dbReference>